<evidence type="ECO:0000313" key="1">
    <source>
        <dbReference type="EMBL" id="KKN66721.1"/>
    </source>
</evidence>
<organism evidence="1">
    <name type="scientific">marine sediment metagenome</name>
    <dbReference type="NCBI Taxonomy" id="412755"/>
    <lineage>
        <taxon>unclassified sequences</taxon>
        <taxon>metagenomes</taxon>
        <taxon>ecological metagenomes</taxon>
    </lineage>
</organism>
<accession>A0A0F9UZM0</accession>
<feature type="non-terminal residue" evidence="1">
    <location>
        <position position="1"/>
    </location>
</feature>
<comment type="caution">
    <text evidence="1">The sequence shown here is derived from an EMBL/GenBank/DDBJ whole genome shotgun (WGS) entry which is preliminary data.</text>
</comment>
<sequence length="761" mass="80483">EVNQLQVGIENSGGGDFRCTSIAAEVWLAAIPATTINLLPTADGYHQDEASIVGAATAWQAVDEAVPDDITSYVALDADTLGISAYSSFDVGGAGSVPAGERISNVEVRCRVRLDNLPHSSALVASLVRDTAAGETYVGRPQLLEGMGGTWLDVKWDFCTSPHTGLPWASLAAVTTNLEYGFVVLEGAMLLSRVRTQVQTVVDYRAASVDATSTDTTTAADAMILRSKTDGTIYGVTEFSIGTGGYAVAAPETVTIVNKAAIALDNEIYRDRVDRIEYDGTAVSPTVDYWCRVPKEVARGGIGELALWAEIFWSPVPGETGTKFLYALSNHPVQTRHLNDVHFYKATVTYWDMGAELLVDGDAEDGPGPEEMTDGSMEAVGVVAWTAGAGAALTKSVVLPHSGTQALRITDTGGATPRASQATLVNGTSYRFYGWARGDGGTSIPRVYDHALVLLWAGTSSAAWQEVDVTFMQTGGVNIYLYGATSALGWVEFDDVSVMGTAPAWTPGNSPLLSKQTGTPYGGLQSLRITYTGVDPPEAQQTITTIGSLYFVSGWARGHGGKVPRVSDGGTIRWTGTDSSVWQPLSFIYMATSTSFRVQAFGGGNGDAEWDNVSVREILSYDFLTHGSELLTDGSMEAVGTVAWTAGGTAVLTKQTTNPHTGTRLLRVAGAVTDSAYQAAILSVGVVYRVTGWARSDGTNTPTVDTFAGAALWTGIVSTLWQPFDFVFVAAHVSDGLFQWGAGAGAYVEFDDVSIKAVTVP</sequence>
<gene>
    <name evidence="1" type="ORF">LCGC14_0469070</name>
</gene>
<dbReference type="EMBL" id="LAZR01000493">
    <property type="protein sequence ID" value="KKN66721.1"/>
    <property type="molecule type" value="Genomic_DNA"/>
</dbReference>
<proteinExistence type="predicted"/>
<evidence type="ECO:0008006" key="2">
    <source>
        <dbReference type="Google" id="ProtNLM"/>
    </source>
</evidence>
<dbReference type="AlphaFoldDB" id="A0A0F9UZM0"/>
<protein>
    <recommendedName>
        <fullName evidence="2">CBM-cenC domain-containing protein</fullName>
    </recommendedName>
</protein>
<dbReference type="Gene3D" id="2.60.120.260">
    <property type="entry name" value="Galactose-binding domain-like"/>
    <property type="match status" value="3"/>
</dbReference>
<reference evidence="1" key="1">
    <citation type="journal article" date="2015" name="Nature">
        <title>Complex archaea that bridge the gap between prokaryotes and eukaryotes.</title>
        <authorList>
            <person name="Spang A."/>
            <person name="Saw J.H."/>
            <person name="Jorgensen S.L."/>
            <person name="Zaremba-Niedzwiedzka K."/>
            <person name="Martijn J."/>
            <person name="Lind A.E."/>
            <person name="van Eijk R."/>
            <person name="Schleper C."/>
            <person name="Guy L."/>
            <person name="Ettema T.J."/>
        </authorList>
    </citation>
    <scope>NUCLEOTIDE SEQUENCE</scope>
</reference>
<name>A0A0F9UZM0_9ZZZZ</name>